<gene>
    <name evidence="1" type="ORF">SM757_32710</name>
</gene>
<name>A0ABU5IR19_9BURK</name>
<evidence type="ECO:0000313" key="1">
    <source>
        <dbReference type="EMBL" id="MDZ5461347.1"/>
    </source>
</evidence>
<comment type="caution">
    <text evidence="1">The sequence shown here is derived from an EMBL/GenBank/DDBJ whole genome shotgun (WGS) entry which is preliminary data.</text>
</comment>
<reference evidence="1 2" key="1">
    <citation type="submission" date="2023-11" db="EMBL/GenBank/DDBJ databases">
        <title>Draft genome of Azohydromonas lata strain H1 (DSM1123), a polyhydroxyalkanoate producer.</title>
        <authorList>
            <person name="Traversa D."/>
            <person name="D'Addabbo P."/>
            <person name="Pazzani C."/>
            <person name="Manzari C."/>
            <person name="Chiara M."/>
            <person name="Scrascia M."/>
        </authorList>
    </citation>
    <scope>NUCLEOTIDE SEQUENCE [LARGE SCALE GENOMIC DNA]</scope>
    <source>
        <strain evidence="1 2">H1</strain>
    </source>
</reference>
<sequence length="85" mass="9040">MDAALLQEALGVAEAADTVRQAAAALRERYAPLRVIVVDAMDMRHEAPSATGTRRVLWLGASDGHCWTVTTDPAQAAGFYLADKG</sequence>
<organism evidence="1 2">
    <name type="scientific">Azohydromonas lata</name>
    <dbReference type="NCBI Taxonomy" id="45677"/>
    <lineage>
        <taxon>Bacteria</taxon>
        <taxon>Pseudomonadati</taxon>
        <taxon>Pseudomonadota</taxon>
        <taxon>Betaproteobacteria</taxon>
        <taxon>Burkholderiales</taxon>
        <taxon>Sphaerotilaceae</taxon>
        <taxon>Azohydromonas</taxon>
    </lineage>
</organism>
<keyword evidence="2" id="KW-1185">Reference proteome</keyword>
<proteinExistence type="predicted"/>
<evidence type="ECO:0000313" key="2">
    <source>
        <dbReference type="Proteomes" id="UP001293718"/>
    </source>
</evidence>
<dbReference type="EMBL" id="JAXOJX010000109">
    <property type="protein sequence ID" value="MDZ5461347.1"/>
    <property type="molecule type" value="Genomic_DNA"/>
</dbReference>
<dbReference type="Proteomes" id="UP001293718">
    <property type="component" value="Unassembled WGS sequence"/>
</dbReference>
<dbReference type="RefSeq" id="WP_066343108.1">
    <property type="nucleotide sequence ID" value="NZ_JAXOJX010000109.1"/>
</dbReference>
<accession>A0ABU5IR19</accession>
<protein>
    <submittedName>
        <fullName evidence="1">Uncharacterized protein</fullName>
    </submittedName>
</protein>